<protein>
    <recommendedName>
        <fullName evidence="4">Nuclear transport factor 2 family protein</fullName>
    </recommendedName>
</protein>
<dbReference type="AlphaFoldDB" id="A0AAE3JN78"/>
<gene>
    <name evidence="2" type="ORF">L3X37_01195</name>
</gene>
<evidence type="ECO:0000313" key="3">
    <source>
        <dbReference type="Proteomes" id="UP001199795"/>
    </source>
</evidence>
<accession>A0AAE3JN78</accession>
<evidence type="ECO:0000256" key="1">
    <source>
        <dbReference type="SAM" id="SignalP"/>
    </source>
</evidence>
<keyword evidence="1" id="KW-0732">Signal</keyword>
<evidence type="ECO:0008006" key="4">
    <source>
        <dbReference type="Google" id="ProtNLM"/>
    </source>
</evidence>
<keyword evidence="3" id="KW-1185">Reference proteome</keyword>
<feature type="chain" id="PRO_5041919820" description="Nuclear transport factor 2 family protein" evidence="1">
    <location>
        <begin position="22"/>
        <end position="286"/>
    </location>
</feature>
<dbReference type="EMBL" id="JAKKDU010000001">
    <property type="protein sequence ID" value="MCF7566980.1"/>
    <property type="molecule type" value="Genomic_DNA"/>
</dbReference>
<feature type="signal peptide" evidence="1">
    <location>
        <begin position="1"/>
        <end position="21"/>
    </location>
</feature>
<name>A0AAE3JN78_9FLAO</name>
<reference evidence="2" key="1">
    <citation type="submission" date="2022-01" db="EMBL/GenBank/DDBJ databases">
        <title>Draft genome sequence of Sabulilitoribacter arenilitoris KCTC 52401.</title>
        <authorList>
            <person name="Oh J.-S."/>
        </authorList>
    </citation>
    <scope>NUCLEOTIDE SEQUENCE</scope>
    <source>
        <strain evidence="2">HMF6543</strain>
    </source>
</reference>
<evidence type="ECO:0000313" key="2">
    <source>
        <dbReference type="EMBL" id="MCF7566980.1"/>
    </source>
</evidence>
<proteinExistence type="predicted"/>
<sequence length="286" mass="33043">MRTAIIILTVFLSQLSMKTYACDCESQGNFYKVSPNSDLVALVKINKYLTFKDIYDSPTPMSMEVEILEVFKGVDNRKTVKVWGDVGHLCRPYLNQFSVDSIYVIAFQKGEKGSEFGHLNETENDYSISNCGEYWLKANRKSDTLIGSESTIELNRLMGLYDRTKDLTPADFKEIFQKALDFPDLQQYYHTDFDSTRKQVIIKYFGDANHNNLQGVSKFDRQVIIKTEEEIKKEGIKNYFGLGDWVCGTNSVRMQLYYPIEGITLSLMFKKINNEWTITSNALWEE</sequence>
<comment type="caution">
    <text evidence="2">The sequence shown here is derived from an EMBL/GenBank/DDBJ whole genome shotgun (WGS) entry which is preliminary data.</text>
</comment>
<organism evidence="2 3">
    <name type="scientific">Wocania arenilitoris</name>
    <dbReference type="NCBI Taxonomy" id="2044858"/>
    <lineage>
        <taxon>Bacteria</taxon>
        <taxon>Pseudomonadati</taxon>
        <taxon>Bacteroidota</taxon>
        <taxon>Flavobacteriia</taxon>
        <taxon>Flavobacteriales</taxon>
        <taxon>Flavobacteriaceae</taxon>
        <taxon>Wocania</taxon>
    </lineage>
</organism>
<dbReference type="Proteomes" id="UP001199795">
    <property type="component" value="Unassembled WGS sequence"/>
</dbReference>
<dbReference type="RefSeq" id="WP_237238339.1">
    <property type="nucleotide sequence ID" value="NZ_JAKKDU010000001.1"/>
</dbReference>